<feature type="region of interest" description="Disordered" evidence="1">
    <location>
        <begin position="51"/>
        <end position="80"/>
    </location>
</feature>
<comment type="caution">
    <text evidence="2">The sequence shown here is derived from an EMBL/GenBank/DDBJ whole genome shotgun (WGS) entry which is preliminary data.</text>
</comment>
<gene>
    <name evidence="2" type="ORF">M0812_28937</name>
</gene>
<dbReference type="EMBL" id="JANTQA010000070">
    <property type="protein sequence ID" value="KAJ3426481.1"/>
    <property type="molecule type" value="Genomic_DNA"/>
</dbReference>
<accession>A0AAV7Y9K8</accession>
<name>A0AAV7Y9K8_9EUKA</name>
<evidence type="ECO:0000313" key="3">
    <source>
        <dbReference type="Proteomes" id="UP001146793"/>
    </source>
</evidence>
<evidence type="ECO:0000256" key="1">
    <source>
        <dbReference type="SAM" id="MobiDB-lite"/>
    </source>
</evidence>
<reference evidence="2" key="1">
    <citation type="submission" date="2022-08" db="EMBL/GenBank/DDBJ databases">
        <title>Novel sulphate-reducing endosymbionts in the free-living metamonad Anaeramoeba.</title>
        <authorList>
            <person name="Jerlstrom-Hultqvist J."/>
            <person name="Cepicka I."/>
            <person name="Gallot-Lavallee L."/>
            <person name="Salas-Leiva D."/>
            <person name="Curtis B.A."/>
            <person name="Zahonova K."/>
            <person name="Pipaliya S."/>
            <person name="Dacks J."/>
            <person name="Roger A.J."/>
        </authorList>
    </citation>
    <scope>NUCLEOTIDE SEQUENCE</scope>
    <source>
        <strain evidence="2">Busselton2</strain>
    </source>
</reference>
<protein>
    <submittedName>
        <fullName evidence="2">Uncharacterized protein</fullName>
    </submittedName>
</protein>
<organism evidence="2 3">
    <name type="scientific">Anaeramoeba flamelloides</name>
    <dbReference type="NCBI Taxonomy" id="1746091"/>
    <lineage>
        <taxon>Eukaryota</taxon>
        <taxon>Metamonada</taxon>
        <taxon>Anaeramoebidae</taxon>
        <taxon>Anaeramoeba</taxon>
    </lineage>
</organism>
<feature type="compositionally biased region" description="Basic residues" evidence="1">
    <location>
        <begin position="102"/>
        <end position="116"/>
    </location>
</feature>
<sequence>MENELKQLKFEKLIFEEDFETVKKHLNNEKRTEKKKKKKIARMIILVQSIKEERPTNPKTKNEQIDKQNKQIKEQNKQIKEQKIIGSISKMKKVNLQALTNKNKRSLNWKGFHKKQNPQQEHKNAR</sequence>
<feature type="region of interest" description="Disordered" evidence="1">
    <location>
        <begin position="101"/>
        <end position="126"/>
    </location>
</feature>
<dbReference type="Proteomes" id="UP001146793">
    <property type="component" value="Unassembled WGS sequence"/>
</dbReference>
<evidence type="ECO:0000313" key="2">
    <source>
        <dbReference type="EMBL" id="KAJ3426481.1"/>
    </source>
</evidence>
<dbReference type="AlphaFoldDB" id="A0AAV7Y9K8"/>
<proteinExistence type="predicted"/>